<dbReference type="Proteomes" id="UP001162480">
    <property type="component" value="Chromosome 19"/>
</dbReference>
<gene>
    <name evidence="1" type="ORF">OCTVUL_1B014204</name>
</gene>
<keyword evidence="2" id="KW-1185">Reference proteome</keyword>
<name>A0AA36BND6_OCTVU</name>
<dbReference type="EMBL" id="OX597832">
    <property type="protein sequence ID" value="CAI9736586.1"/>
    <property type="molecule type" value="Genomic_DNA"/>
</dbReference>
<evidence type="ECO:0000313" key="1">
    <source>
        <dbReference type="EMBL" id="CAI9736586.1"/>
    </source>
</evidence>
<reference evidence="1" key="1">
    <citation type="submission" date="2023-08" db="EMBL/GenBank/DDBJ databases">
        <authorList>
            <person name="Alioto T."/>
            <person name="Alioto T."/>
            <person name="Gomez Garrido J."/>
        </authorList>
    </citation>
    <scope>NUCLEOTIDE SEQUENCE</scope>
</reference>
<sequence>MLSRSDFDNHLKFRNLYVRKTIQDLSQCGKEEIVSVRLAVNDTMCYTTKKRIVVSSNMYISIHMRMVLCKRMKRHLKYALDYSYSMASESILLKETESPV</sequence>
<protein>
    <submittedName>
        <fullName evidence="1">Uncharacterized protein</fullName>
    </submittedName>
</protein>
<dbReference type="AlphaFoldDB" id="A0AA36BND6"/>
<accession>A0AA36BND6</accession>
<evidence type="ECO:0000313" key="2">
    <source>
        <dbReference type="Proteomes" id="UP001162480"/>
    </source>
</evidence>
<proteinExistence type="predicted"/>
<organism evidence="1 2">
    <name type="scientific">Octopus vulgaris</name>
    <name type="common">Common octopus</name>
    <dbReference type="NCBI Taxonomy" id="6645"/>
    <lineage>
        <taxon>Eukaryota</taxon>
        <taxon>Metazoa</taxon>
        <taxon>Spiralia</taxon>
        <taxon>Lophotrochozoa</taxon>
        <taxon>Mollusca</taxon>
        <taxon>Cephalopoda</taxon>
        <taxon>Coleoidea</taxon>
        <taxon>Octopodiformes</taxon>
        <taxon>Octopoda</taxon>
        <taxon>Incirrata</taxon>
        <taxon>Octopodidae</taxon>
        <taxon>Octopus</taxon>
    </lineage>
</organism>